<feature type="compositionally biased region" description="Low complexity" evidence="1">
    <location>
        <begin position="64"/>
        <end position="74"/>
    </location>
</feature>
<name>A0A9P6WSG0_RHIOR</name>
<dbReference type="Proteomes" id="UP000716291">
    <property type="component" value="Unassembled WGS sequence"/>
</dbReference>
<evidence type="ECO:0000313" key="2">
    <source>
        <dbReference type="EMBL" id="KAG1273947.1"/>
    </source>
</evidence>
<evidence type="ECO:0000313" key="3">
    <source>
        <dbReference type="Proteomes" id="UP000716291"/>
    </source>
</evidence>
<keyword evidence="3" id="KW-1185">Reference proteome</keyword>
<sequence length="74" mass="8286">MGTQPRWPDAMRVHWHPAGCIRPHPSPVHARRPAPALSRPHARSWTGGRARPRGPPPEDRGSHRSSGSSARHRR</sequence>
<accession>A0A9P6WSG0</accession>
<dbReference type="AlphaFoldDB" id="A0A9P6WSG0"/>
<gene>
    <name evidence="2" type="ORF">G6F64_015239</name>
</gene>
<dbReference type="EMBL" id="JAANQT010012040">
    <property type="protein sequence ID" value="KAG1273947.1"/>
    <property type="molecule type" value="Genomic_DNA"/>
</dbReference>
<organism evidence="2 3">
    <name type="scientific">Rhizopus oryzae</name>
    <name type="common">Mucormycosis agent</name>
    <name type="synonym">Rhizopus arrhizus var. delemar</name>
    <dbReference type="NCBI Taxonomy" id="64495"/>
    <lineage>
        <taxon>Eukaryota</taxon>
        <taxon>Fungi</taxon>
        <taxon>Fungi incertae sedis</taxon>
        <taxon>Mucoromycota</taxon>
        <taxon>Mucoromycotina</taxon>
        <taxon>Mucoromycetes</taxon>
        <taxon>Mucorales</taxon>
        <taxon>Mucorineae</taxon>
        <taxon>Rhizopodaceae</taxon>
        <taxon>Rhizopus</taxon>
    </lineage>
</organism>
<reference evidence="2" key="1">
    <citation type="journal article" date="2020" name="Microb. Genom.">
        <title>Genetic diversity of clinical and environmental Mucorales isolates obtained from an investigation of mucormycosis cases among solid organ transplant recipients.</title>
        <authorList>
            <person name="Nguyen M.H."/>
            <person name="Kaul D."/>
            <person name="Muto C."/>
            <person name="Cheng S.J."/>
            <person name="Richter R.A."/>
            <person name="Bruno V.M."/>
            <person name="Liu G."/>
            <person name="Beyhan S."/>
            <person name="Sundermann A.J."/>
            <person name="Mounaud S."/>
            <person name="Pasculle A.W."/>
            <person name="Nierman W.C."/>
            <person name="Driscoll E."/>
            <person name="Cumbie R."/>
            <person name="Clancy C.J."/>
            <person name="Dupont C.L."/>
        </authorList>
    </citation>
    <scope>NUCLEOTIDE SEQUENCE</scope>
    <source>
        <strain evidence="2">GL11</strain>
    </source>
</reference>
<comment type="caution">
    <text evidence="2">The sequence shown here is derived from an EMBL/GenBank/DDBJ whole genome shotgun (WGS) entry which is preliminary data.</text>
</comment>
<evidence type="ECO:0000256" key="1">
    <source>
        <dbReference type="SAM" id="MobiDB-lite"/>
    </source>
</evidence>
<protein>
    <submittedName>
        <fullName evidence="2">Uncharacterized protein</fullName>
    </submittedName>
</protein>
<feature type="region of interest" description="Disordered" evidence="1">
    <location>
        <begin position="18"/>
        <end position="74"/>
    </location>
</feature>
<proteinExistence type="predicted"/>